<dbReference type="InterPro" id="IPR051927">
    <property type="entry name" value="Zn_Chap_cDPG_Synth"/>
</dbReference>
<dbReference type="SUPFAM" id="SSF52540">
    <property type="entry name" value="P-loop containing nucleoside triphosphate hydrolases"/>
    <property type="match status" value="1"/>
</dbReference>
<dbReference type="Pfam" id="PF02492">
    <property type="entry name" value="cobW"/>
    <property type="match status" value="1"/>
</dbReference>
<feature type="region of interest" description="Disordered" evidence="1">
    <location>
        <begin position="302"/>
        <end position="326"/>
    </location>
</feature>
<dbReference type="RefSeq" id="WP_100422152.1">
    <property type="nucleotide sequence ID" value="NZ_BOOX01000010.1"/>
</dbReference>
<feature type="domain" description="CobW C-terminal" evidence="3">
    <location>
        <begin position="212"/>
        <end position="288"/>
    </location>
</feature>
<gene>
    <name evidence="4" type="ORF">CLV28_1071</name>
</gene>
<dbReference type="SUPFAM" id="SSF90002">
    <property type="entry name" value="Hypothetical protein YjiA, C-terminal domain"/>
    <property type="match status" value="1"/>
</dbReference>
<dbReference type="PANTHER" id="PTHR43603">
    <property type="entry name" value="COBW DOMAIN-CONTAINING PROTEIN DDB_G0274527"/>
    <property type="match status" value="1"/>
</dbReference>
<organism evidence="4 5">
    <name type="scientific">Sediminihabitans luteus</name>
    <dbReference type="NCBI Taxonomy" id="1138585"/>
    <lineage>
        <taxon>Bacteria</taxon>
        <taxon>Bacillati</taxon>
        <taxon>Actinomycetota</taxon>
        <taxon>Actinomycetes</taxon>
        <taxon>Micrococcales</taxon>
        <taxon>Cellulomonadaceae</taxon>
        <taxon>Sediminihabitans</taxon>
    </lineage>
</organism>
<dbReference type="CDD" id="cd03112">
    <property type="entry name" value="CobW-like"/>
    <property type="match status" value="1"/>
</dbReference>
<dbReference type="PANTHER" id="PTHR43603:SF1">
    <property type="entry name" value="ZINC-REGULATED GTPASE METALLOPROTEIN ACTIVATOR 1"/>
    <property type="match status" value="1"/>
</dbReference>
<dbReference type="OrthoDB" id="9808822at2"/>
<dbReference type="Gene3D" id="3.40.50.300">
    <property type="entry name" value="P-loop containing nucleotide triphosphate hydrolases"/>
    <property type="match status" value="1"/>
</dbReference>
<evidence type="ECO:0000259" key="3">
    <source>
        <dbReference type="Pfam" id="PF07683"/>
    </source>
</evidence>
<evidence type="ECO:0000259" key="2">
    <source>
        <dbReference type="Pfam" id="PF02492"/>
    </source>
</evidence>
<dbReference type="EMBL" id="PGFE01000001">
    <property type="protein sequence ID" value="PJJ77845.1"/>
    <property type="molecule type" value="Genomic_DNA"/>
</dbReference>
<dbReference type="Pfam" id="PF07683">
    <property type="entry name" value="CobW_C"/>
    <property type="match status" value="1"/>
</dbReference>
<sequence length="326" mass="33425">MTARLSVLGGYLGAGKTTLLNGLLDTAGGRRIAVVVNDFGTVNVDRRLVRSATADTLELSDGCVCCTLRGEVADVMTRLARRDDLDHVVVEASGVADPAGLATWGRFPGLAPGPTIVCVDVTRITRWRRDPYVGDLVERQLARADVLVLTRTDLAAAETVAAAEAACLALAPGARVVRSRGGDVPAAVLLDDVAQDLAPAPVGIDPHRSESVALQGLVDVPRLVARLGRTPATLVRAKGFVRDARSPGVRTLVQLAGGRVEVTHAGPWAADDVPGLVLVAAGPDARAVLASTASGLRATALTGTASSGTAPSDTVSRTLGAPLPVA</sequence>
<feature type="domain" description="CobW/HypB/UreG nucleotide-binding" evidence="2">
    <location>
        <begin position="6"/>
        <end position="177"/>
    </location>
</feature>
<keyword evidence="5" id="KW-1185">Reference proteome</keyword>
<dbReference type="InterPro" id="IPR027417">
    <property type="entry name" value="P-loop_NTPase"/>
</dbReference>
<dbReference type="InterPro" id="IPR011629">
    <property type="entry name" value="CobW-like_C"/>
</dbReference>
<feature type="compositionally biased region" description="Low complexity" evidence="1">
    <location>
        <begin position="302"/>
        <end position="312"/>
    </location>
</feature>
<dbReference type="AlphaFoldDB" id="A0A2M9D178"/>
<dbReference type="Proteomes" id="UP000231693">
    <property type="component" value="Unassembled WGS sequence"/>
</dbReference>
<comment type="caution">
    <text evidence="4">The sequence shown here is derived from an EMBL/GenBank/DDBJ whole genome shotgun (WGS) entry which is preliminary data.</text>
</comment>
<dbReference type="InterPro" id="IPR003495">
    <property type="entry name" value="CobW/HypB/UreG_nucleotide-bd"/>
</dbReference>
<evidence type="ECO:0000313" key="5">
    <source>
        <dbReference type="Proteomes" id="UP000231693"/>
    </source>
</evidence>
<reference evidence="4 5" key="1">
    <citation type="submission" date="2017-11" db="EMBL/GenBank/DDBJ databases">
        <title>Genomic Encyclopedia of Archaeal and Bacterial Type Strains, Phase II (KMG-II): From Individual Species to Whole Genera.</title>
        <authorList>
            <person name="Goeker M."/>
        </authorList>
    </citation>
    <scope>NUCLEOTIDE SEQUENCE [LARGE SCALE GENOMIC DNA]</scope>
    <source>
        <strain evidence="4 5">DSM 25478</strain>
    </source>
</reference>
<evidence type="ECO:0000256" key="1">
    <source>
        <dbReference type="SAM" id="MobiDB-lite"/>
    </source>
</evidence>
<evidence type="ECO:0000313" key="4">
    <source>
        <dbReference type="EMBL" id="PJJ77845.1"/>
    </source>
</evidence>
<accession>A0A2M9D178</accession>
<protein>
    <submittedName>
        <fullName evidence="4">G3E family GTPase</fullName>
    </submittedName>
</protein>
<name>A0A2M9D178_9CELL</name>
<proteinExistence type="predicted"/>